<sequence>MDHYLTLFPRQSEDSLKLRSEGKRTERGKYLAYISDMKAREQEPETCLERVTKRVTRLFHRHDLFLVLEPLPLFLGRQVVFTIVAFERVASEIFLSVESVDLGAYESNAISW</sequence>
<accession>A0A816MKR3</accession>
<gene>
    <name evidence="1" type="ORF">DARMORV10_C07P25220.1</name>
</gene>
<dbReference type="Proteomes" id="UP001295469">
    <property type="component" value="Chromosome C07"/>
</dbReference>
<proteinExistence type="predicted"/>
<protein>
    <submittedName>
        <fullName evidence="1">(rape) hypothetical protein</fullName>
    </submittedName>
</protein>
<dbReference type="EMBL" id="HG994371">
    <property type="protein sequence ID" value="CAF1985960.1"/>
    <property type="molecule type" value="Genomic_DNA"/>
</dbReference>
<organism evidence="1">
    <name type="scientific">Brassica napus</name>
    <name type="common">Rape</name>
    <dbReference type="NCBI Taxonomy" id="3708"/>
    <lineage>
        <taxon>Eukaryota</taxon>
        <taxon>Viridiplantae</taxon>
        <taxon>Streptophyta</taxon>
        <taxon>Embryophyta</taxon>
        <taxon>Tracheophyta</taxon>
        <taxon>Spermatophyta</taxon>
        <taxon>Magnoliopsida</taxon>
        <taxon>eudicotyledons</taxon>
        <taxon>Gunneridae</taxon>
        <taxon>Pentapetalae</taxon>
        <taxon>rosids</taxon>
        <taxon>malvids</taxon>
        <taxon>Brassicales</taxon>
        <taxon>Brassicaceae</taxon>
        <taxon>Brassiceae</taxon>
        <taxon>Brassica</taxon>
    </lineage>
</organism>
<evidence type="ECO:0000313" key="1">
    <source>
        <dbReference type="EMBL" id="CAF1985960.1"/>
    </source>
</evidence>
<reference evidence="1" key="1">
    <citation type="submission" date="2021-01" db="EMBL/GenBank/DDBJ databases">
        <authorList>
            <consortium name="Genoscope - CEA"/>
            <person name="William W."/>
        </authorList>
    </citation>
    <scope>NUCLEOTIDE SEQUENCE</scope>
</reference>
<name>A0A816MKR3_BRANA</name>
<dbReference type="AlphaFoldDB" id="A0A816MKR3"/>